<evidence type="ECO:0000256" key="1">
    <source>
        <dbReference type="SAM" id="SignalP"/>
    </source>
</evidence>
<name>A0ABS8FC76_9FIRM</name>
<dbReference type="EMBL" id="JAJEQL010000041">
    <property type="protein sequence ID" value="MCC2200372.1"/>
    <property type="molecule type" value="Genomic_DNA"/>
</dbReference>
<proteinExistence type="predicted"/>
<evidence type="ECO:0008006" key="4">
    <source>
        <dbReference type="Google" id="ProtNLM"/>
    </source>
</evidence>
<organism evidence="2 3">
    <name type="scientific">Faecalibacterium butyricigenerans</name>
    <dbReference type="NCBI Taxonomy" id="1851427"/>
    <lineage>
        <taxon>Bacteria</taxon>
        <taxon>Bacillati</taxon>
        <taxon>Bacillota</taxon>
        <taxon>Clostridia</taxon>
        <taxon>Eubacteriales</taxon>
        <taxon>Oscillospiraceae</taxon>
        <taxon>Faecalibacterium</taxon>
    </lineage>
</organism>
<evidence type="ECO:0000313" key="3">
    <source>
        <dbReference type="Proteomes" id="UP001430637"/>
    </source>
</evidence>
<evidence type="ECO:0000313" key="2">
    <source>
        <dbReference type="EMBL" id="MCC2200372.1"/>
    </source>
</evidence>
<dbReference type="Proteomes" id="UP001430637">
    <property type="component" value="Unassembled WGS sequence"/>
</dbReference>
<feature type="signal peptide" evidence="1">
    <location>
        <begin position="1"/>
        <end position="25"/>
    </location>
</feature>
<protein>
    <recommendedName>
        <fullName evidence="4">DUF4468 domain-containing protein</fullName>
    </recommendedName>
</protein>
<dbReference type="RefSeq" id="WP_227621770.1">
    <property type="nucleotide sequence ID" value="NZ_JAJEQL010000041.1"/>
</dbReference>
<reference evidence="2" key="1">
    <citation type="submission" date="2021-10" db="EMBL/GenBank/DDBJ databases">
        <title>Anaerobic single-cell dispensing facilitates the cultivation of human gut bacteria.</title>
        <authorList>
            <person name="Afrizal A."/>
        </authorList>
    </citation>
    <scope>NUCLEOTIDE SEQUENCE</scope>
    <source>
        <strain evidence="2">CLA-AA-H233</strain>
    </source>
</reference>
<accession>A0ABS8FC76</accession>
<gene>
    <name evidence="2" type="ORF">LKD23_11525</name>
</gene>
<comment type="caution">
    <text evidence="2">The sequence shown here is derived from an EMBL/GenBank/DDBJ whole genome shotgun (WGS) entry which is preliminary data.</text>
</comment>
<keyword evidence="3" id="KW-1185">Reference proteome</keyword>
<feature type="chain" id="PRO_5047331320" description="DUF4468 domain-containing protein" evidence="1">
    <location>
        <begin position="26"/>
        <end position="261"/>
    </location>
</feature>
<sequence>MIRKFTAAFMAMMILLMLMPSSAFAAEPSVQEVEALIAQIGTVTRENRSAVERAVDAYSQLDDTAKAEVSNFTVLAEAQQILGIKDALAKLDVKYDKVEGNYTITSPYALKELDKGNCSVNPAIYIHNEYAMPWMVIMYCYMGDTFIWTDSIVVRAGENKYTYESPAFYYSTGDKVKVSSGKVKAAEMLATIAGDFDINLLRDVLSAQETIFRFKGHAPWGDSTEYDYVLTPENRQIITDILNAYDLMRTASPEVLYKALA</sequence>
<keyword evidence="1" id="KW-0732">Signal</keyword>